<dbReference type="GO" id="GO:0016903">
    <property type="term" value="F:oxidoreductase activity, acting on the aldehyde or oxo group of donors"/>
    <property type="evidence" value="ECO:0007669"/>
    <property type="project" value="InterPro"/>
</dbReference>
<dbReference type="EMBL" id="SHMQ01000005">
    <property type="protein sequence ID" value="RZV39935.1"/>
    <property type="molecule type" value="Genomic_DNA"/>
</dbReference>
<organism evidence="3 4">
    <name type="scientific">Candidatus Acidulodesulfobacterium acidiphilum</name>
    <dbReference type="NCBI Taxonomy" id="2597224"/>
    <lineage>
        <taxon>Bacteria</taxon>
        <taxon>Deltaproteobacteria</taxon>
        <taxon>Candidatus Acidulodesulfobacterales</taxon>
        <taxon>Candidatus Acidulodesulfobacterium</taxon>
    </lineage>
</organism>
<gene>
    <name evidence="3" type="ORF">EVJ48_03165</name>
</gene>
<keyword evidence="1" id="KW-0560">Oxidoreductase</keyword>
<proteinExistence type="predicted"/>
<dbReference type="PANTHER" id="PTHR43854:SF1">
    <property type="entry name" value="INDOLEPYRUVATE OXIDOREDUCTASE SUBUNIT IORB"/>
    <property type="match status" value="1"/>
</dbReference>
<comment type="caution">
    <text evidence="3">The sequence shown here is derived from an EMBL/GenBank/DDBJ whole genome shotgun (WGS) entry which is preliminary data.</text>
</comment>
<dbReference type="InterPro" id="IPR019752">
    <property type="entry name" value="Pyrv/ketoisovalerate_OxRed_cat"/>
</dbReference>
<feature type="domain" description="Pyruvate/ketoisovalerate oxidoreductase catalytic" evidence="2">
    <location>
        <begin position="14"/>
        <end position="198"/>
    </location>
</feature>
<evidence type="ECO:0000259" key="2">
    <source>
        <dbReference type="Pfam" id="PF01558"/>
    </source>
</evidence>
<dbReference type="SUPFAM" id="SSF53323">
    <property type="entry name" value="Pyruvate-ferredoxin oxidoreductase, PFOR, domain III"/>
    <property type="match status" value="1"/>
</dbReference>
<dbReference type="AlphaFoldDB" id="A0A520XFS5"/>
<evidence type="ECO:0000256" key="1">
    <source>
        <dbReference type="ARBA" id="ARBA00023002"/>
    </source>
</evidence>
<dbReference type="InterPro" id="IPR002869">
    <property type="entry name" value="Pyrv_flavodox_OxRed_cen"/>
</dbReference>
<dbReference type="InterPro" id="IPR052198">
    <property type="entry name" value="IorB_Oxidoreductase"/>
</dbReference>
<protein>
    <submittedName>
        <fullName evidence="3">Indolepyruvate oxidoreductase subunit beta</fullName>
    </submittedName>
</protein>
<dbReference type="Gene3D" id="3.40.920.10">
    <property type="entry name" value="Pyruvate-ferredoxin oxidoreductase, PFOR, domain III"/>
    <property type="match status" value="1"/>
</dbReference>
<evidence type="ECO:0000313" key="3">
    <source>
        <dbReference type="EMBL" id="RZV39935.1"/>
    </source>
</evidence>
<dbReference type="Pfam" id="PF01558">
    <property type="entry name" value="POR"/>
    <property type="match status" value="1"/>
</dbReference>
<accession>A0A520XFS5</accession>
<reference evidence="3 4" key="1">
    <citation type="submission" date="2019-01" db="EMBL/GenBank/DDBJ databases">
        <title>Insights into ecological role of a new deltaproteobacterial order Candidatus Sinidesulfobacterales (Sva0485) by metagenomics and metatranscriptomics.</title>
        <authorList>
            <person name="Tan S."/>
            <person name="Liu J."/>
            <person name="Fang Y."/>
            <person name="Hedlund B."/>
            <person name="Lian Z.-H."/>
            <person name="Huang L.-Y."/>
            <person name="Li J.-T."/>
            <person name="Huang L.-N."/>
            <person name="Li W.-J."/>
            <person name="Jiang H.-C."/>
            <person name="Dong H.-L."/>
            <person name="Shu W.-S."/>
        </authorList>
    </citation>
    <scope>NUCLEOTIDE SEQUENCE [LARGE SCALE GENOMIC DNA]</scope>
    <source>
        <strain evidence="3">AP4</strain>
    </source>
</reference>
<name>A0A520XFS5_9DELT</name>
<evidence type="ECO:0000313" key="4">
    <source>
        <dbReference type="Proteomes" id="UP000322454"/>
    </source>
</evidence>
<dbReference type="PANTHER" id="PTHR43854">
    <property type="entry name" value="INDOLEPYRUVATE OXIDOREDUCTASE SUBUNIT IORB"/>
    <property type="match status" value="1"/>
</dbReference>
<sequence>MGDSTQNILICGIGGQGVVLAGKIISLAAFESGMDIKTSEVHGMSQRGGSVSTHIRLGKKIFSPLIPENGATAILSFDIYETLRYTSSFANKNTIIVSSNDGKTPAWTSKTKNDTIINNFTDIYSIASLLKDNFKSLTLLDDKQIAENLGNVKVSNIILIGALSVFTDIKEDIWLKTIETNVPEKTVDLNIKAFIKGRTSL</sequence>
<dbReference type="Proteomes" id="UP000322454">
    <property type="component" value="Unassembled WGS sequence"/>
</dbReference>